<dbReference type="EMBL" id="DVFV01000027">
    <property type="protein sequence ID" value="HIQ90248.1"/>
    <property type="molecule type" value="Genomic_DNA"/>
</dbReference>
<dbReference type="Proteomes" id="UP000886786">
    <property type="component" value="Unassembled WGS sequence"/>
</dbReference>
<dbReference type="Gene3D" id="2.20.230.10">
    <property type="entry name" value="Resuscitation-promoting factor rpfb"/>
    <property type="match status" value="1"/>
</dbReference>
<organism evidence="1 2">
    <name type="scientific">Candidatus Coprosoma intestinipullorum</name>
    <dbReference type="NCBI Taxonomy" id="2840752"/>
    <lineage>
        <taxon>Bacteria</taxon>
        <taxon>Bacillati</taxon>
        <taxon>Bacillota</taxon>
        <taxon>Bacillota incertae sedis</taxon>
        <taxon>Candidatus Coprosoma</taxon>
    </lineage>
</organism>
<comment type="caution">
    <text evidence="1">The sequence shown here is derived from an EMBL/GenBank/DDBJ whole genome shotgun (WGS) entry which is preliminary data.</text>
</comment>
<name>A0A9D0ZPS5_9FIRM</name>
<reference evidence="1" key="1">
    <citation type="submission" date="2020-10" db="EMBL/GenBank/DDBJ databases">
        <authorList>
            <person name="Gilroy R."/>
        </authorList>
    </citation>
    <scope>NUCLEOTIDE SEQUENCE</scope>
    <source>
        <strain evidence="1">CHK147-3167</strain>
    </source>
</reference>
<evidence type="ECO:0000313" key="1">
    <source>
        <dbReference type="EMBL" id="HIQ90248.1"/>
    </source>
</evidence>
<gene>
    <name evidence="1" type="ORF">IAB27_01275</name>
</gene>
<sequence>MNLFSKEKVEVENLNETKNSVALTKVIKHETIETYNNKIPTGQTITKEEGQDGLSYVDENGNVLGVISEPVNAEIEIGTGKKADYVGKMTGYGADCAGCSSTGTVSCKTKNGLSHSLRNNGTTYKDDEYGNVRIIAADLSEFPCGTIINVDNPSLGEFTAIVLDTGGAMQRDWAKGIVHMDLAFLSESDPSLYLATSSNVKYSVQRWGW</sequence>
<dbReference type="AlphaFoldDB" id="A0A9D0ZPS5"/>
<protein>
    <submittedName>
        <fullName evidence="1">Uncharacterized protein</fullName>
    </submittedName>
</protein>
<proteinExistence type="predicted"/>
<evidence type="ECO:0000313" key="2">
    <source>
        <dbReference type="Proteomes" id="UP000886786"/>
    </source>
</evidence>
<accession>A0A9D0ZPS5</accession>
<reference evidence="1" key="2">
    <citation type="journal article" date="2021" name="PeerJ">
        <title>Extensive microbial diversity within the chicken gut microbiome revealed by metagenomics and culture.</title>
        <authorList>
            <person name="Gilroy R."/>
            <person name="Ravi A."/>
            <person name="Getino M."/>
            <person name="Pursley I."/>
            <person name="Horton D.L."/>
            <person name="Alikhan N.F."/>
            <person name="Baker D."/>
            <person name="Gharbi K."/>
            <person name="Hall N."/>
            <person name="Watson M."/>
            <person name="Adriaenssens E.M."/>
            <person name="Foster-Nyarko E."/>
            <person name="Jarju S."/>
            <person name="Secka A."/>
            <person name="Antonio M."/>
            <person name="Oren A."/>
            <person name="Chaudhuri R.R."/>
            <person name="La Ragione R."/>
            <person name="Hildebrand F."/>
            <person name="Pallen M.J."/>
        </authorList>
    </citation>
    <scope>NUCLEOTIDE SEQUENCE</scope>
    <source>
        <strain evidence="1">CHK147-3167</strain>
    </source>
</reference>